<evidence type="ECO:0000256" key="2">
    <source>
        <dbReference type="ARBA" id="ARBA00012406"/>
    </source>
</evidence>
<keyword evidence="5" id="KW-0418">Kinase</keyword>
<dbReference type="PROSITE" id="PS50011">
    <property type="entry name" value="PROTEIN_KINASE_DOM"/>
    <property type="match status" value="1"/>
</dbReference>
<evidence type="ECO:0000256" key="9">
    <source>
        <dbReference type="PROSITE-ProRule" id="PRU10141"/>
    </source>
</evidence>
<dbReference type="InterPro" id="IPR017441">
    <property type="entry name" value="Protein_kinase_ATP_BS"/>
</dbReference>
<feature type="binding site" evidence="9">
    <location>
        <position position="109"/>
    </location>
    <ligand>
        <name>ATP</name>
        <dbReference type="ChEBI" id="CHEBI:30616"/>
    </ligand>
</feature>
<evidence type="ECO:0000259" key="11">
    <source>
        <dbReference type="PROSITE" id="PS50011"/>
    </source>
</evidence>
<accession>A0A059CNN1</accession>
<dbReference type="PROSITE" id="PS00107">
    <property type="entry name" value="PROTEIN_KINASE_ATP"/>
    <property type="match status" value="1"/>
</dbReference>
<evidence type="ECO:0000256" key="6">
    <source>
        <dbReference type="ARBA" id="ARBA00022840"/>
    </source>
</evidence>
<dbReference type="AlphaFoldDB" id="A0A059CNN1"/>
<dbReference type="Gene3D" id="1.10.510.10">
    <property type="entry name" value="Transferase(Phosphotransferase) domain 1"/>
    <property type="match status" value="1"/>
</dbReference>
<dbReference type="InterPro" id="IPR011009">
    <property type="entry name" value="Kinase-like_dom_sf"/>
</dbReference>
<name>A0A059CNN1_EUCGR</name>
<dbReference type="GO" id="GO:0004709">
    <property type="term" value="F:MAP kinase kinase kinase activity"/>
    <property type="evidence" value="ECO:0007669"/>
    <property type="project" value="UniProtKB-EC"/>
</dbReference>
<dbReference type="eggNOG" id="KOG0198">
    <property type="taxonomic scope" value="Eukaryota"/>
</dbReference>
<keyword evidence="6 9" id="KW-0067">ATP-binding</keyword>
<dbReference type="InterPro" id="IPR000719">
    <property type="entry name" value="Prot_kinase_dom"/>
</dbReference>
<dbReference type="InterPro" id="IPR050538">
    <property type="entry name" value="MAP_kinase_kinase_kinase"/>
</dbReference>
<sequence length="205" mass="23572">MEHKERLDANIESWKDRLREVAEDTELNIQPNIEATELAFKVVLRKPGGDERPLDSKLVGWEEGQTSGEDNGSVGRRITSWQKGKLLGNGSYGRVYEALTDDGSFFAVKEVSLLHQGNQSLLYLEQEISLLSKLRHDNIVRYYGTEKDDEKIYLFLELMTKGSLAMLYGRYHLSDSQVSAYTRQMLNGLQYLHDQNVIHRYKKDA</sequence>
<evidence type="ECO:0000256" key="3">
    <source>
        <dbReference type="ARBA" id="ARBA00022679"/>
    </source>
</evidence>
<dbReference type="SUPFAM" id="SSF56112">
    <property type="entry name" value="Protein kinase-like (PK-like)"/>
    <property type="match status" value="1"/>
</dbReference>
<keyword evidence="4 9" id="KW-0547">Nucleotide-binding</keyword>
<dbReference type="PANTHER" id="PTHR48016">
    <property type="entry name" value="MAP KINASE KINASE KINASE SSK2-RELATED-RELATED"/>
    <property type="match status" value="1"/>
</dbReference>
<dbReference type="Gramene" id="KCW80063">
    <property type="protein sequence ID" value="KCW80063"/>
    <property type="gene ID" value="EUGRSUZ_C01391"/>
</dbReference>
<dbReference type="SMART" id="SM00220">
    <property type="entry name" value="S_TKc"/>
    <property type="match status" value="1"/>
</dbReference>
<dbReference type="EC" id="2.7.11.25" evidence="2"/>
<feature type="region of interest" description="Disordered" evidence="10">
    <location>
        <begin position="54"/>
        <end position="75"/>
    </location>
</feature>
<feature type="domain" description="Protein kinase" evidence="11">
    <location>
        <begin position="81"/>
        <end position="205"/>
    </location>
</feature>
<reference evidence="12" key="1">
    <citation type="submission" date="2013-07" db="EMBL/GenBank/DDBJ databases">
        <title>The genome of Eucalyptus grandis.</title>
        <authorList>
            <person name="Schmutz J."/>
            <person name="Hayes R."/>
            <person name="Myburg A."/>
            <person name="Tuskan G."/>
            <person name="Grattapaglia D."/>
            <person name="Rokhsar D.S."/>
        </authorList>
    </citation>
    <scope>NUCLEOTIDE SEQUENCE</scope>
    <source>
        <tissue evidence="12">Leaf extractions</tissue>
    </source>
</reference>
<evidence type="ECO:0000256" key="1">
    <source>
        <dbReference type="ARBA" id="ARBA00006529"/>
    </source>
</evidence>
<comment type="similarity">
    <text evidence="1">Belongs to the protein kinase superfamily. STE Ser/Thr protein kinase family. MAP kinase kinase kinase subfamily.</text>
</comment>
<keyword evidence="3" id="KW-0808">Transferase</keyword>
<dbReference type="InParanoid" id="A0A059CNN1"/>
<dbReference type="PANTHER" id="PTHR48016:SF62">
    <property type="entry name" value="PROTEIN KINASE DOMAIN-CONTAINING PROTEIN"/>
    <property type="match status" value="1"/>
</dbReference>
<evidence type="ECO:0000256" key="5">
    <source>
        <dbReference type="ARBA" id="ARBA00022777"/>
    </source>
</evidence>
<comment type="catalytic activity">
    <reaction evidence="7">
        <text>L-threonyl-[protein] + ATP = O-phospho-L-threonyl-[protein] + ADP + H(+)</text>
        <dbReference type="Rhea" id="RHEA:46608"/>
        <dbReference type="Rhea" id="RHEA-COMP:11060"/>
        <dbReference type="Rhea" id="RHEA-COMP:11605"/>
        <dbReference type="ChEBI" id="CHEBI:15378"/>
        <dbReference type="ChEBI" id="CHEBI:30013"/>
        <dbReference type="ChEBI" id="CHEBI:30616"/>
        <dbReference type="ChEBI" id="CHEBI:61977"/>
        <dbReference type="ChEBI" id="CHEBI:456216"/>
        <dbReference type="EC" id="2.7.11.25"/>
    </reaction>
</comment>
<dbReference type="STRING" id="71139.A0A059CNN1"/>
<dbReference type="Pfam" id="PF00069">
    <property type="entry name" value="Pkinase"/>
    <property type="match status" value="1"/>
</dbReference>
<evidence type="ECO:0000313" key="12">
    <source>
        <dbReference type="EMBL" id="KCW80063.1"/>
    </source>
</evidence>
<proteinExistence type="inferred from homology"/>
<evidence type="ECO:0000256" key="10">
    <source>
        <dbReference type="SAM" id="MobiDB-lite"/>
    </source>
</evidence>
<dbReference type="EMBL" id="KK198755">
    <property type="protein sequence ID" value="KCW80063.1"/>
    <property type="molecule type" value="Genomic_DNA"/>
</dbReference>
<protein>
    <recommendedName>
        <fullName evidence="2">mitogen-activated protein kinase kinase kinase</fullName>
        <ecNumber evidence="2">2.7.11.25</ecNumber>
    </recommendedName>
</protein>
<organism evidence="12">
    <name type="scientific">Eucalyptus grandis</name>
    <name type="common">Flooded gum</name>
    <dbReference type="NCBI Taxonomy" id="71139"/>
    <lineage>
        <taxon>Eukaryota</taxon>
        <taxon>Viridiplantae</taxon>
        <taxon>Streptophyta</taxon>
        <taxon>Embryophyta</taxon>
        <taxon>Tracheophyta</taxon>
        <taxon>Spermatophyta</taxon>
        <taxon>Magnoliopsida</taxon>
        <taxon>eudicotyledons</taxon>
        <taxon>Gunneridae</taxon>
        <taxon>Pentapetalae</taxon>
        <taxon>rosids</taxon>
        <taxon>malvids</taxon>
        <taxon>Myrtales</taxon>
        <taxon>Myrtaceae</taxon>
        <taxon>Myrtoideae</taxon>
        <taxon>Eucalypteae</taxon>
        <taxon>Eucalyptus</taxon>
    </lineage>
</organism>
<evidence type="ECO:0000256" key="7">
    <source>
        <dbReference type="ARBA" id="ARBA00047559"/>
    </source>
</evidence>
<evidence type="ECO:0000256" key="4">
    <source>
        <dbReference type="ARBA" id="ARBA00022741"/>
    </source>
</evidence>
<gene>
    <name evidence="12" type="ORF">EUGRSUZ_C01391</name>
</gene>
<evidence type="ECO:0000256" key="8">
    <source>
        <dbReference type="ARBA" id="ARBA00048329"/>
    </source>
</evidence>
<dbReference type="GO" id="GO:0005524">
    <property type="term" value="F:ATP binding"/>
    <property type="evidence" value="ECO:0007669"/>
    <property type="project" value="UniProtKB-UniRule"/>
</dbReference>
<comment type="catalytic activity">
    <reaction evidence="8">
        <text>L-seryl-[protein] + ATP = O-phospho-L-seryl-[protein] + ADP + H(+)</text>
        <dbReference type="Rhea" id="RHEA:17989"/>
        <dbReference type="Rhea" id="RHEA-COMP:9863"/>
        <dbReference type="Rhea" id="RHEA-COMP:11604"/>
        <dbReference type="ChEBI" id="CHEBI:15378"/>
        <dbReference type="ChEBI" id="CHEBI:29999"/>
        <dbReference type="ChEBI" id="CHEBI:30616"/>
        <dbReference type="ChEBI" id="CHEBI:83421"/>
        <dbReference type="ChEBI" id="CHEBI:456216"/>
        <dbReference type="EC" id="2.7.11.25"/>
    </reaction>
</comment>